<organism evidence="2 3">
    <name type="scientific">Fusarium albosuccineum</name>
    <dbReference type="NCBI Taxonomy" id="1237068"/>
    <lineage>
        <taxon>Eukaryota</taxon>
        <taxon>Fungi</taxon>
        <taxon>Dikarya</taxon>
        <taxon>Ascomycota</taxon>
        <taxon>Pezizomycotina</taxon>
        <taxon>Sordariomycetes</taxon>
        <taxon>Hypocreomycetidae</taxon>
        <taxon>Hypocreales</taxon>
        <taxon>Nectriaceae</taxon>
        <taxon>Fusarium</taxon>
        <taxon>Fusarium decemcellulare species complex</taxon>
    </lineage>
</organism>
<dbReference type="AlphaFoldDB" id="A0A8H4L7K0"/>
<evidence type="ECO:0000313" key="2">
    <source>
        <dbReference type="EMBL" id="KAF4463616.1"/>
    </source>
</evidence>
<feature type="signal peptide" evidence="1">
    <location>
        <begin position="1"/>
        <end position="18"/>
    </location>
</feature>
<protein>
    <submittedName>
        <fullName evidence="2">Uncharacterized protein</fullName>
    </submittedName>
</protein>
<dbReference type="OrthoDB" id="4983586at2759"/>
<name>A0A8H4L7K0_9HYPO</name>
<dbReference type="EMBL" id="JAADYS010001333">
    <property type="protein sequence ID" value="KAF4463616.1"/>
    <property type="molecule type" value="Genomic_DNA"/>
</dbReference>
<evidence type="ECO:0000256" key="1">
    <source>
        <dbReference type="SAM" id="SignalP"/>
    </source>
</evidence>
<comment type="caution">
    <text evidence="2">The sequence shown here is derived from an EMBL/GenBank/DDBJ whole genome shotgun (WGS) entry which is preliminary data.</text>
</comment>
<accession>A0A8H4L7K0</accession>
<proteinExistence type="predicted"/>
<dbReference type="Proteomes" id="UP000554235">
    <property type="component" value="Unassembled WGS sequence"/>
</dbReference>
<gene>
    <name evidence="2" type="ORF">FALBO_9568</name>
</gene>
<reference evidence="2 3" key="1">
    <citation type="submission" date="2020-01" db="EMBL/GenBank/DDBJ databases">
        <title>Identification and distribution of gene clusters putatively required for synthesis of sphingolipid metabolism inhibitors in phylogenetically diverse species of the filamentous fungus Fusarium.</title>
        <authorList>
            <person name="Kim H.-S."/>
            <person name="Busman M."/>
            <person name="Brown D.W."/>
            <person name="Divon H."/>
            <person name="Uhlig S."/>
            <person name="Proctor R.H."/>
        </authorList>
    </citation>
    <scope>NUCLEOTIDE SEQUENCE [LARGE SCALE GENOMIC DNA]</scope>
    <source>
        <strain evidence="2 3">NRRL 20459</strain>
    </source>
</reference>
<sequence>MQSKAVFTFLALVATSFAVAVPRDGQSANVVERSVLEAELAAREEAGDASVQACPSGYTICGECNGTSCKIAGANHPCGAGKCTVQSGGGDGKICGWKQLGGPLTCPGN</sequence>
<feature type="chain" id="PRO_5034261676" evidence="1">
    <location>
        <begin position="19"/>
        <end position="109"/>
    </location>
</feature>
<keyword evidence="1" id="KW-0732">Signal</keyword>
<keyword evidence="3" id="KW-1185">Reference proteome</keyword>
<evidence type="ECO:0000313" key="3">
    <source>
        <dbReference type="Proteomes" id="UP000554235"/>
    </source>
</evidence>